<keyword evidence="1" id="KW-0472">Membrane</keyword>
<dbReference type="Proteomes" id="UP000271227">
    <property type="component" value="Unassembled WGS sequence"/>
</dbReference>
<dbReference type="RefSeq" id="WP_211332160.1">
    <property type="nucleotide sequence ID" value="NZ_REFR01000011.1"/>
</dbReference>
<organism evidence="2 3">
    <name type="scientific">Eilatimonas milleporae</name>
    <dbReference type="NCBI Taxonomy" id="911205"/>
    <lineage>
        <taxon>Bacteria</taxon>
        <taxon>Pseudomonadati</taxon>
        <taxon>Pseudomonadota</taxon>
        <taxon>Alphaproteobacteria</taxon>
        <taxon>Kordiimonadales</taxon>
        <taxon>Kordiimonadaceae</taxon>
        <taxon>Eilatimonas</taxon>
    </lineage>
</organism>
<sequence length="62" mass="7279">MLLYEDVAYFAQTWGLVFLVALFAAALTYAMWPRNADKFERAAHVPLDRDDEDELELWGERQ</sequence>
<comment type="caution">
    <text evidence="2">The sequence shown here is derived from an EMBL/GenBank/DDBJ whole genome shotgun (WGS) entry which is preliminary data.</text>
</comment>
<dbReference type="EMBL" id="REFR01000011">
    <property type="protein sequence ID" value="RMB07759.1"/>
    <property type="molecule type" value="Genomic_DNA"/>
</dbReference>
<proteinExistence type="predicted"/>
<keyword evidence="3" id="KW-1185">Reference proteome</keyword>
<dbReference type="AlphaFoldDB" id="A0A3M0CL16"/>
<evidence type="ECO:0000313" key="2">
    <source>
        <dbReference type="EMBL" id="RMB07759.1"/>
    </source>
</evidence>
<reference evidence="2 3" key="1">
    <citation type="submission" date="2018-10" db="EMBL/GenBank/DDBJ databases">
        <title>Genomic Encyclopedia of Archaeal and Bacterial Type Strains, Phase II (KMG-II): from individual species to whole genera.</title>
        <authorList>
            <person name="Goeker M."/>
        </authorList>
    </citation>
    <scope>NUCLEOTIDE SEQUENCE [LARGE SCALE GENOMIC DNA]</scope>
    <source>
        <strain evidence="2 3">DSM 25217</strain>
    </source>
</reference>
<dbReference type="Pfam" id="PF05545">
    <property type="entry name" value="FixQ"/>
    <property type="match status" value="1"/>
</dbReference>
<keyword evidence="1" id="KW-1133">Transmembrane helix</keyword>
<feature type="transmembrane region" description="Helical" evidence="1">
    <location>
        <begin position="12"/>
        <end position="32"/>
    </location>
</feature>
<evidence type="ECO:0000256" key="1">
    <source>
        <dbReference type="SAM" id="Phobius"/>
    </source>
</evidence>
<dbReference type="InterPro" id="IPR008621">
    <property type="entry name" value="Cbb3-typ_cyt_oxidase_comp"/>
</dbReference>
<dbReference type="CDD" id="cd01324">
    <property type="entry name" value="cbb3_Oxidase_CcoQ"/>
    <property type="match status" value="1"/>
</dbReference>
<gene>
    <name evidence="2" type="ORF">BXY39_1848</name>
</gene>
<protein>
    <submittedName>
        <fullName evidence="2">Cytochrome c oxidase cbb3-type subunit 4</fullName>
    </submittedName>
</protein>
<accession>A0A3M0CL16</accession>
<dbReference type="InParanoid" id="A0A3M0CL16"/>
<evidence type="ECO:0000313" key="3">
    <source>
        <dbReference type="Proteomes" id="UP000271227"/>
    </source>
</evidence>
<keyword evidence="1" id="KW-0812">Transmembrane</keyword>
<name>A0A3M0CL16_9PROT</name>